<dbReference type="GO" id="GO:0003677">
    <property type="term" value="F:DNA binding"/>
    <property type="evidence" value="ECO:0007669"/>
    <property type="project" value="UniProtKB-UniRule"/>
</dbReference>
<evidence type="ECO:0000256" key="5">
    <source>
        <dbReference type="ARBA" id="ARBA00023163"/>
    </source>
</evidence>
<sequence length="155" mass="16555">MTDKIHYVTAEGLEKLKAELHDLKTVKRRETAERVDAARSLGDLSENAEYQEAKQQLGMIESRIIQLNEMLKNISVIESEKGAGGAVIIGSTVVVASSGKKKEFQIVGSNEADPAAGRISNESPIGNAFLGHKKGDAVSVSTPGGTTTYTIVEVK</sequence>
<keyword evidence="5 8" id="KW-0804">Transcription</keyword>
<evidence type="ECO:0000256" key="8">
    <source>
        <dbReference type="HAMAP-Rule" id="MF_00105"/>
    </source>
</evidence>
<comment type="caution">
    <text evidence="12">The sequence shown here is derived from an EMBL/GenBank/DDBJ whole genome shotgun (WGS) entry which is preliminary data.</text>
</comment>
<dbReference type="Pfam" id="PF03449">
    <property type="entry name" value="GreA_GreB_N"/>
    <property type="match status" value="1"/>
</dbReference>
<gene>
    <name evidence="8" type="primary">greA</name>
    <name evidence="12" type="ORF">A3E39_04515</name>
</gene>
<dbReference type="GO" id="GO:0006354">
    <property type="term" value="P:DNA-templated transcription elongation"/>
    <property type="evidence" value="ECO:0007669"/>
    <property type="project" value="TreeGrafter"/>
</dbReference>
<dbReference type="InterPro" id="IPR001437">
    <property type="entry name" value="Tscrpt_elong_fac_GreA/B_C"/>
</dbReference>
<dbReference type="PIRSF" id="PIRSF006092">
    <property type="entry name" value="GreA_GreB"/>
    <property type="match status" value="1"/>
</dbReference>
<dbReference type="InterPro" id="IPR028624">
    <property type="entry name" value="Tscrpt_elong_fac_GreA/B"/>
</dbReference>
<accession>A0A1F7UIN3</accession>
<dbReference type="InterPro" id="IPR036953">
    <property type="entry name" value="GreA/GreB_C_sf"/>
</dbReference>
<evidence type="ECO:0000313" key="13">
    <source>
        <dbReference type="Proteomes" id="UP000176603"/>
    </source>
</evidence>
<evidence type="ECO:0000259" key="10">
    <source>
        <dbReference type="Pfam" id="PF01272"/>
    </source>
</evidence>
<dbReference type="GO" id="GO:0003746">
    <property type="term" value="F:translation elongation factor activity"/>
    <property type="evidence" value="ECO:0007669"/>
    <property type="project" value="UniProtKB-KW"/>
</dbReference>
<dbReference type="InterPro" id="IPR023459">
    <property type="entry name" value="Tscrpt_elong_fac_GreA/B_fam"/>
</dbReference>
<feature type="domain" description="Transcription elongation factor GreA/GreB C-terminal" evidence="10">
    <location>
        <begin position="85"/>
        <end position="155"/>
    </location>
</feature>
<dbReference type="STRING" id="1802399.A3E39_04515"/>
<dbReference type="InterPro" id="IPR006359">
    <property type="entry name" value="Tscrpt_elong_fac_GreA"/>
</dbReference>
<dbReference type="NCBIfam" id="TIGR01462">
    <property type="entry name" value="greA"/>
    <property type="match status" value="1"/>
</dbReference>
<name>A0A1F7UIN3_9BACT</name>
<keyword evidence="3 8" id="KW-0805">Transcription regulation</keyword>
<dbReference type="PANTHER" id="PTHR30437:SF4">
    <property type="entry name" value="TRANSCRIPTION ELONGATION FACTOR GREA"/>
    <property type="match status" value="1"/>
</dbReference>
<dbReference type="FunFam" id="3.10.50.30:FF:000001">
    <property type="entry name" value="Transcription elongation factor GreA"/>
    <property type="match status" value="1"/>
</dbReference>
<evidence type="ECO:0000256" key="1">
    <source>
        <dbReference type="ARBA" id="ARBA00008213"/>
    </source>
</evidence>
<evidence type="ECO:0000313" key="12">
    <source>
        <dbReference type="EMBL" id="OGL78150.1"/>
    </source>
</evidence>
<protein>
    <recommendedName>
        <fullName evidence="2 8">Transcription elongation factor GreA</fullName>
    </recommendedName>
    <alternativeName>
        <fullName evidence="7 8">Transcript cleavage factor GreA</fullName>
    </alternativeName>
</protein>
<keyword evidence="8" id="KW-0175">Coiled coil</keyword>
<feature type="coiled-coil region" evidence="8">
    <location>
        <begin position="13"/>
        <end position="70"/>
    </location>
</feature>
<proteinExistence type="inferred from homology"/>
<keyword evidence="12" id="KW-0251">Elongation factor</keyword>
<dbReference type="AlphaFoldDB" id="A0A1F7UIN3"/>
<evidence type="ECO:0000256" key="2">
    <source>
        <dbReference type="ARBA" id="ARBA00013729"/>
    </source>
</evidence>
<dbReference type="PANTHER" id="PTHR30437">
    <property type="entry name" value="TRANSCRIPTION ELONGATION FACTOR GREA"/>
    <property type="match status" value="1"/>
</dbReference>
<dbReference type="GO" id="GO:0032784">
    <property type="term" value="P:regulation of DNA-templated transcription elongation"/>
    <property type="evidence" value="ECO:0007669"/>
    <property type="project" value="UniProtKB-UniRule"/>
</dbReference>
<dbReference type="HAMAP" id="MF_00105">
    <property type="entry name" value="GreA_GreB"/>
    <property type="match status" value="1"/>
</dbReference>
<dbReference type="FunFam" id="1.10.287.180:FF:000001">
    <property type="entry name" value="Transcription elongation factor GreA"/>
    <property type="match status" value="1"/>
</dbReference>
<feature type="domain" description="Transcription elongation factor GreA/GreB N-terminal" evidence="11">
    <location>
        <begin position="7"/>
        <end position="76"/>
    </location>
</feature>
<evidence type="ECO:0000256" key="4">
    <source>
        <dbReference type="ARBA" id="ARBA00023125"/>
    </source>
</evidence>
<dbReference type="InterPro" id="IPR036805">
    <property type="entry name" value="Tscrpt_elong_fac_GreA/B_N_sf"/>
</dbReference>
<comment type="similarity">
    <text evidence="1 8 9">Belongs to the GreA/GreB family.</text>
</comment>
<dbReference type="EMBL" id="MGEH01000037">
    <property type="protein sequence ID" value="OGL78150.1"/>
    <property type="molecule type" value="Genomic_DNA"/>
</dbReference>
<dbReference type="SUPFAM" id="SSF54534">
    <property type="entry name" value="FKBP-like"/>
    <property type="match status" value="1"/>
</dbReference>
<evidence type="ECO:0000256" key="3">
    <source>
        <dbReference type="ARBA" id="ARBA00023015"/>
    </source>
</evidence>
<dbReference type="NCBIfam" id="NF001263">
    <property type="entry name" value="PRK00226.1-4"/>
    <property type="match status" value="1"/>
</dbReference>
<reference evidence="12 13" key="1">
    <citation type="journal article" date="2016" name="Nat. Commun.">
        <title>Thousands of microbial genomes shed light on interconnected biogeochemical processes in an aquifer system.</title>
        <authorList>
            <person name="Anantharaman K."/>
            <person name="Brown C.T."/>
            <person name="Hug L.A."/>
            <person name="Sharon I."/>
            <person name="Castelle C.J."/>
            <person name="Probst A.J."/>
            <person name="Thomas B.C."/>
            <person name="Singh A."/>
            <person name="Wilkins M.J."/>
            <person name="Karaoz U."/>
            <person name="Brodie E.L."/>
            <person name="Williams K.H."/>
            <person name="Hubbard S.S."/>
            <person name="Banfield J.F."/>
        </authorList>
    </citation>
    <scope>NUCLEOTIDE SEQUENCE [LARGE SCALE GENOMIC DNA]</scope>
</reference>
<keyword evidence="4 8" id="KW-0238">DNA-binding</keyword>
<evidence type="ECO:0000256" key="9">
    <source>
        <dbReference type="RuleBase" id="RU000556"/>
    </source>
</evidence>
<comment type="function">
    <text evidence="6 8 9">Necessary for efficient RNA polymerase transcription elongation past template-encoded arresting sites. The arresting sites in DNA have the property of trapping a certain fraction of elongating RNA polymerases that pass through, resulting in locked ternary complexes. Cleavage of the nascent transcript by cleavage factors such as GreA or GreB allows the resumption of elongation from the new 3'terminus. GreA releases sequences of 2 to 3 nucleotides.</text>
</comment>
<dbReference type="GO" id="GO:0070063">
    <property type="term" value="F:RNA polymerase binding"/>
    <property type="evidence" value="ECO:0007669"/>
    <property type="project" value="InterPro"/>
</dbReference>
<keyword evidence="12" id="KW-0648">Protein biosynthesis</keyword>
<dbReference type="Proteomes" id="UP000176603">
    <property type="component" value="Unassembled WGS sequence"/>
</dbReference>
<organism evidence="12 13">
    <name type="scientific">Candidatus Uhrbacteria bacterium RIFCSPHIGHO2_12_FULL_60_25</name>
    <dbReference type="NCBI Taxonomy" id="1802399"/>
    <lineage>
        <taxon>Bacteria</taxon>
        <taxon>Candidatus Uhriibacteriota</taxon>
    </lineage>
</organism>
<dbReference type="SUPFAM" id="SSF46557">
    <property type="entry name" value="GreA transcript cleavage protein, N-terminal domain"/>
    <property type="match status" value="1"/>
</dbReference>
<dbReference type="Gene3D" id="1.10.287.180">
    <property type="entry name" value="Transcription elongation factor, GreA/GreB, N-terminal domain"/>
    <property type="match status" value="1"/>
</dbReference>
<dbReference type="Pfam" id="PF01272">
    <property type="entry name" value="GreA_GreB"/>
    <property type="match status" value="1"/>
</dbReference>
<evidence type="ECO:0000259" key="11">
    <source>
        <dbReference type="Pfam" id="PF03449"/>
    </source>
</evidence>
<dbReference type="Gene3D" id="3.10.50.30">
    <property type="entry name" value="Transcription elongation factor, GreA/GreB, C-terminal domain"/>
    <property type="match status" value="1"/>
</dbReference>
<evidence type="ECO:0000256" key="7">
    <source>
        <dbReference type="ARBA" id="ARBA00030776"/>
    </source>
</evidence>
<dbReference type="InterPro" id="IPR022691">
    <property type="entry name" value="Tscrpt_elong_fac_GreA/B_N"/>
</dbReference>
<evidence type="ECO:0000256" key="6">
    <source>
        <dbReference type="ARBA" id="ARBA00024916"/>
    </source>
</evidence>